<sequence length="875" mass="96775">MDNATCHVVYVNRQVRQDRLIRNDANHTHLLNGVAPDGEIEDVQKDAALLLDTFGEVYLCSTGSACLSTLFQLSDESMMDLVPTLVLIDVPYDEQLPKVRSTSRSPSPHSRPTTADVDIHTPEEEVYGLKLLQRIMTEAHLRSISKLIVPVPIVSFASFEVAQANGGIIGNSQTKSSPAVDRRLIIRCLDLGAIDVIISPLHAKCITSLEIHAYRAHKEAAKEQQEMLEVRRGRKRSWVGVNEEKPFAYLREAMVSGLMRGICRSGADSDDDRISNVSIAVSTDRQAAVAAAVGKWHFCAHSFTDDELLVAAMIMFKHALTMPELDRWRIPTDQLISFLVACRAAYNSFVPYHNFRHVVDVLQATFHFLVRIGTLAPYPPDPLGYDELPEKSPVATLLHPFEGLTLLITAIGHDVGHPGVNNGFLVTLNAPLAQLYNDRSVLESFHCAAYSQILRRYWPSAFEDTKMRNLMISSILATDMGLHFDYMKKLGDTQEKLDASNTTDGWNGRMLEEQKALACSLLIKCADISNVARKHETALKWMHILSDEFSRQASMESELDIASSLLAPPKKDLMSLSKAQLSFMNMFAIPLFQGVADILPAMKYTVDELEINKSLFEQRIRDEQAKEDPIRKRLLRDGTFSPRTMSFVSGSESQKESATPRVTTPMAEIATPPSLMDETSTEDKGLSPEPADPVNRPMHVPNTSDDYKEVNGIVTSFDSVADFAASDPFHCRDRASSSPDNHHGHNGKQRCSETTDGSTTGPYTGDWASQATSATTGKMPLSPSTQGTSIVSRESTEHLPGVPIISEPKPFNDNKQEPPMLDQEANGSHLSHGSYKADGGKVVKKKSSRFRMNAFQFFRRNRASSPSMSAADTAG</sequence>
<proteinExistence type="predicted"/>
<dbReference type="EMBL" id="VUJX02000010">
    <property type="protein sequence ID" value="KAL0930823.1"/>
    <property type="molecule type" value="Genomic_DNA"/>
</dbReference>
<accession>A0ACC3YG58</accession>
<gene>
    <name evidence="1" type="ORF">CTRU02_213558</name>
</gene>
<reference evidence="1 2" key="1">
    <citation type="journal article" date="2020" name="Phytopathology">
        <title>Genome Sequence Resources of Colletotrichum truncatum, C. plurivorum, C. musicola, and C. sojae: Four Species Pathogenic to Soybean (Glycine max).</title>
        <authorList>
            <person name="Rogerio F."/>
            <person name="Boufleur T.R."/>
            <person name="Ciampi-Guillardi M."/>
            <person name="Sukno S.A."/>
            <person name="Thon M.R."/>
            <person name="Massola Junior N.S."/>
            <person name="Baroncelli R."/>
        </authorList>
    </citation>
    <scope>NUCLEOTIDE SEQUENCE [LARGE SCALE GENOMIC DNA]</scope>
    <source>
        <strain evidence="1 2">CMES1059</strain>
    </source>
</reference>
<organism evidence="1 2">
    <name type="scientific">Colletotrichum truncatum</name>
    <name type="common">Anthracnose fungus</name>
    <name type="synonym">Colletotrichum capsici</name>
    <dbReference type="NCBI Taxonomy" id="5467"/>
    <lineage>
        <taxon>Eukaryota</taxon>
        <taxon>Fungi</taxon>
        <taxon>Dikarya</taxon>
        <taxon>Ascomycota</taxon>
        <taxon>Pezizomycotina</taxon>
        <taxon>Sordariomycetes</taxon>
        <taxon>Hypocreomycetidae</taxon>
        <taxon>Glomerellales</taxon>
        <taxon>Glomerellaceae</taxon>
        <taxon>Colletotrichum</taxon>
        <taxon>Colletotrichum truncatum species complex</taxon>
    </lineage>
</organism>
<comment type="caution">
    <text evidence="1">The sequence shown here is derived from an EMBL/GenBank/DDBJ whole genome shotgun (WGS) entry which is preliminary data.</text>
</comment>
<dbReference type="Proteomes" id="UP000805649">
    <property type="component" value="Unassembled WGS sequence"/>
</dbReference>
<keyword evidence="2" id="KW-1185">Reference proteome</keyword>
<evidence type="ECO:0000313" key="2">
    <source>
        <dbReference type="Proteomes" id="UP000805649"/>
    </source>
</evidence>
<evidence type="ECO:0000313" key="1">
    <source>
        <dbReference type="EMBL" id="KAL0930823.1"/>
    </source>
</evidence>
<protein>
    <submittedName>
        <fullName evidence="1">High affinity camp</fullName>
    </submittedName>
</protein>
<name>A0ACC3YG58_COLTU</name>